<evidence type="ECO:0000313" key="4">
    <source>
        <dbReference type="EMBL" id="SLM46173.1"/>
    </source>
</evidence>
<dbReference type="RefSeq" id="WP_080884909.1">
    <property type="nucleotide sequence ID" value="NZ_LT828648.1"/>
</dbReference>
<dbReference type="GO" id="GO:0016757">
    <property type="term" value="F:glycosyltransferase activity"/>
    <property type="evidence" value="ECO:0007669"/>
    <property type="project" value="UniProtKB-KW"/>
</dbReference>
<dbReference type="EMBL" id="LT828648">
    <property type="protein sequence ID" value="SLM46173.1"/>
    <property type="molecule type" value="Genomic_DNA"/>
</dbReference>
<evidence type="ECO:0000256" key="1">
    <source>
        <dbReference type="ARBA" id="ARBA00022679"/>
    </source>
</evidence>
<keyword evidence="1 4" id="KW-0808">Transferase</keyword>
<dbReference type="CDD" id="cd03809">
    <property type="entry name" value="GT4_MtfB-like"/>
    <property type="match status" value="1"/>
</dbReference>
<dbReference type="InterPro" id="IPR028098">
    <property type="entry name" value="Glyco_trans_4-like_N"/>
</dbReference>
<dbReference type="PANTHER" id="PTHR46401:SF2">
    <property type="entry name" value="GLYCOSYLTRANSFERASE WBBK-RELATED"/>
    <property type="match status" value="1"/>
</dbReference>
<dbReference type="InterPro" id="IPR001296">
    <property type="entry name" value="Glyco_trans_1"/>
</dbReference>
<dbReference type="GO" id="GO:0009103">
    <property type="term" value="P:lipopolysaccharide biosynthetic process"/>
    <property type="evidence" value="ECO:0007669"/>
    <property type="project" value="TreeGrafter"/>
</dbReference>
<dbReference type="PANTHER" id="PTHR46401">
    <property type="entry name" value="GLYCOSYLTRANSFERASE WBBK-RELATED"/>
    <property type="match status" value="1"/>
</dbReference>
<name>A0A1W1I001_9BACT</name>
<dbReference type="Proteomes" id="UP000192042">
    <property type="component" value="Chromosome I"/>
</dbReference>
<dbReference type="Pfam" id="PF13439">
    <property type="entry name" value="Glyco_transf_4"/>
    <property type="match status" value="1"/>
</dbReference>
<feature type="domain" description="Glycosyl transferase family 1" evidence="2">
    <location>
        <begin position="193"/>
        <end position="353"/>
    </location>
</feature>
<accession>A0A1W1I001</accession>
<dbReference type="KEGG" id="nja:NSJP_0001"/>
<keyword evidence="5" id="KW-1185">Reference proteome</keyword>
<evidence type="ECO:0000259" key="3">
    <source>
        <dbReference type="Pfam" id="PF13439"/>
    </source>
</evidence>
<reference evidence="4 5" key="1">
    <citation type="submission" date="2017-03" db="EMBL/GenBank/DDBJ databases">
        <authorList>
            <person name="Afonso C.L."/>
            <person name="Miller P.J."/>
            <person name="Scott M.A."/>
            <person name="Spackman E."/>
            <person name="Goraichik I."/>
            <person name="Dimitrov K.M."/>
            <person name="Suarez D.L."/>
            <person name="Swayne D.E."/>
        </authorList>
    </citation>
    <scope>NUCLEOTIDE SEQUENCE [LARGE SCALE GENOMIC DNA]</scope>
    <source>
        <strain evidence="4">Genome sequencing of Nitrospira japonica strain NJ11</strain>
    </source>
</reference>
<evidence type="ECO:0000313" key="5">
    <source>
        <dbReference type="Proteomes" id="UP000192042"/>
    </source>
</evidence>
<dbReference type="STRING" id="1325564.NSJP_0001"/>
<organism evidence="4 5">
    <name type="scientific">Nitrospira japonica</name>
    <dbReference type="NCBI Taxonomy" id="1325564"/>
    <lineage>
        <taxon>Bacteria</taxon>
        <taxon>Pseudomonadati</taxon>
        <taxon>Nitrospirota</taxon>
        <taxon>Nitrospiria</taxon>
        <taxon>Nitrospirales</taxon>
        <taxon>Nitrospiraceae</taxon>
        <taxon>Nitrospira</taxon>
    </lineage>
</organism>
<evidence type="ECO:0000259" key="2">
    <source>
        <dbReference type="Pfam" id="PF00534"/>
    </source>
</evidence>
<sequence>MKRWSNSGAGMRIGIDASPIVGDRGGVGWHTYYLLEAMLAGADDVEFIGYLRPGSVLPDDARSWRTGGRITWVEAAKWAMRWRGRTDRLDLYHGTNFKLHTVGRYGGIVTIHDLWLERFPQYSTKVLGQGLASMKARRTAGRARTVVTVSEFSARELSELYAVPRERLSVIPNGVADDFSVRRDDRAMAELRARIRLPDGPYLLFIGGADPRKNHRRFLEAAHLMRGPLQGRRLLLVGSPDHAFGSYQESAKTYGLTAQVCCPGRLGRADLQLLYTYADQFVFPSLYEGFGMPVLEAMACGTPVITSRTTGVAEAAGDAALLVDPEDARSVGEAMVSLLEDASLRASLTAKGFERVKRFSWRSAAAKTLDVYRRLCQERGS</sequence>
<keyword evidence="4" id="KW-0328">Glycosyltransferase</keyword>
<proteinExistence type="predicted"/>
<dbReference type="Gene3D" id="3.40.50.2000">
    <property type="entry name" value="Glycogen Phosphorylase B"/>
    <property type="match status" value="2"/>
</dbReference>
<dbReference type="OrthoDB" id="9802525at2"/>
<feature type="domain" description="Glycosyltransferase subfamily 4-like N-terminal" evidence="3">
    <location>
        <begin position="25"/>
        <end position="177"/>
    </location>
</feature>
<gene>
    <name evidence="4" type="ORF">NSJP_0001</name>
</gene>
<protein>
    <submittedName>
        <fullName evidence="4">Putative Mannosyltransferase</fullName>
        <ecNumber evidence="4">2.4.1.-</ecNumber>
    </submittedName>
</protein>
<dbReference type="EC" id="2.4.1.-" evidence="4"/>
<dbReference type="SUPFAM" id="SSF53756">
    <property type="entry name" value="UDP-Glycosyltransferase/glycogen phosphorylase"/>
    <property type="match status" value="1"/>
</dbReference>
<dbReference type="AlphaFoldDB" id="A0A1W1I001"/>
<dbReference type="Pfam" id="PF00534">
    <property type="entry name" value="Glycos_transf_1"/>
    <property type="match status" value="1"/>
</dbReference>